<proteinExistence type="predicted"/>
<evidence type="ECO:0000313" key="1">
    <source>
        <dbReference type="EMBL" id="RNA23830.1"/>
    </source>
</evidence>
<dbReference type="OrthoDB" id="5576901at2759"/>
<reference evidence="1 2" key="1">
    <citation type="journal article" date="2018" name="Sci. Rep.">
        <title>Genomic signatures of local adaptation to the degree of environmental predictability in rotifers.</title>
        <authorList>
            <person name="Franch-Gras L."/>
            <person name="Hahn C."/>
            <person name="Garcia-Roger E.M."/>
            <person name="Carmona M.J."/>
            <person name="Serra M."/>
            <person name="Gomez A."/>
        </authorList>
    </citation>
    <scope>NUCLEOTIDE SEQUENCE [LARGE SCALE GENOMIC DNA]</scope>
    <source>
        <strain evidence="1">HYR1</strain>
    </source>
</reference>
<dbReference type="InterPro" id="IPR009057">
    <property type="entry name" value="Homeodomain-like_sf"/>
</dbReference>
<name>A0A3M7RKA1_BRAPC</name>
<dbReference type="AlphaFoldDB" id="A0A3M7RKA1"/>
<dbReference type="Gene3D" id="1.10.10.60">
    <property type="entry name" value="Homeodomain-like"/>
    <property type="match status" value="1"/>
</dbReference>
<keyword evidence="2" id="KW-1185">Reference proteome</keyword>
<dbReference type="Proteomes" id="UP000276133">
    <property type="component" value="Unassembled WGS sequence"/>
</dbReference>
<dbReference type="SUPFAM" id="SSF46689">
    <property type="entry name" value="Homeodomain-like"/>
    <property type="match status" value="1"/>
</dbReference>
<comment type="caution">
    <text evidence="1">The sequence shown here is derived from an EMBL/GenBank/DDBJ whole genome shotgun (WGS) entry which is preliminary data.</text>
</comment>
<gene>
    <name evidence="1" type="ORF">BpHYR1_039862</name>
</gene>
<accession>A0A3M7RKA1</accession>
<organism evidence="1 2">
    <name type="scientific">Brachionus plicatilis</name>
    <name type="common">Marine rotifer</name>
    <name type="synonym">Brachionus muelleri</name>
    <dbReference type="NCBI Taxonomy" id="10195"/>
    <lineage>
        <taxon>Eukaryota</taxon>
        <taxon>Metazoa</taxon>
        <taxon>Spiralia</taxon>
        <taxon>Gnathifera</taxon>
        <taxon>Rotifera</taxon>
        <taxon>Eurotatoria</taxon>
        <taxon>Monogononta</taxon>
        <taxon>Pseudotrocha</taxon>
        <taxon>Ploima</taxon>
        <taxon>Brachionidae</taxon>
        <taxon>Brachionus</taxon>
    </lineage>
</organism>
<dbReference type="EMBL" id="REGN01003212">
    <property type="protein sequence ID" value="RNA23830.1"/>
    <property type="molecule type" value="Genomic_DNA"/>
</dbReference>
<evidence type="ECO:0000313" key="2">
    <source>
        <dbReference type="Proteomes" id="UP000276133"/>
    </source>
</evidence>
<sequence>MSRKKRTIILIVTKIAIVKEKLKTEKSDDDLATEFKIDRSTASKIIKEKEKYLNYKAENGPADKKESY</sequence>
<protein>
    <submittedName>
        <fullName evidence="1">Uncharacterized protein</fullName>
    </submittedName>
</protein>